<dbReference type="Proteomes" id="UP000023152">
    <property type="component" value="Unassembled WGS sequence"/>
</dbReference>
<name>X6PCU3_RETFI</name>
<dbReference type="EMBL" id="ASPP01000763">
    <property type="protein sequence ID" value="ETO36335.1"/>
    <property type="molecule type" value="Genomic_DNA"/>
</dbReference>
<proteinExistence type="predicted"/>
<gene>
    <name evidence="1" type="ORF">RFI_00727</name>
</gene>
<evidence type="ECO:0000313" key="2">
    <source>
        <dbReference type="Proteomes" id="UP000023152"/>
    </source>
</evidence>
<dbReference type="AlphaFoldDB" id="X6PCU3"/>
<keyword evidence="2" id="KW-1185">Reference proteome</keyword>
<accession>X6PCU3</accession>
<reference evidence="1 2" key="1">
    <citation type="journal article" date="2013" name="Curr. Biol.">
        <title>The Genome of the Foraminiferan Reticulomyxa filosa.</title>
        <authorList>
            <person name="Glockner G."/>
            <person name="Hulsmann N."/>
            <person name="Schleicher M."/>
            <person name="Noegel A.A."/>
            <person name="Eichinger L."/>
            <person name="Gallinger C."/>
            <person name="Pawlowski J."/>
            <person name="Sierra R."/>
            <person name="Euteneuer U."/>
            <person name="Pillet L."/>
            <person name="Moustafa A."/>
            <person name="Platzer M."/>
            <person name="Groth M."/>
            <person name="Szafranski K."/>
            <person name="Schliwa M."/>
        </authorList>
    </citation>
    <scope>NUCLEOTIDE SEQUENCE [LARGE SCALE GENOMIC DNA]</scope>
</reference>
<evidence type="ECO:0000313" key="1">
    <source>
        <dbReference type="EMBL" id="ETO36335.1"/>
    </source>
</evidence>
<protein>
    <submittedName>
        <fullName evidence="1">Uncharacterized protein</fullName>
    </submittedName>
</protein>
<organism evidence="1 2">
    <name type="scientific">Reticulomyxa filosa</name>
    <dbReference type="NCBI Taxonomy" id="46433"/>
    <lineage>
        <taxon>Eukaryota</taxon>
        <taxon>Sar</taxon>
        <taxon>Rhizaria</taxon>
        <taxon>Retaria</taxon>
        <taxon>Foraminifera</taxon>
        <taxon>Monothalamids</taxon>
        <taxon>Reticulomyxidae</taxon>
        <taxon>Reticulomyxa</taxon>
    </lineage>
</organism>
<comment type="caution">
    <text evidence="1">The sequence shown here is derived from an EMBL/GenBank/DDBJ whole genome shotgun (WGS) entry which is preliminary data.</text>
</comment>
<sequence>MTSLLLIAFQKCSFPKKKTTVCLKNFVNFWIEYSIFFFPRILYYVKFAGHEGALLDELVDRPWSVRFRGQFEAEKKRGNMLVSRQMKLLIEKSKEKDKNENSELEAFVQVFESVRLEIKTECARGLHLLVNKNEMSEKDKVSEEKCNRLQIVNSKKKNIVYINIYNLCGFKIFLKKKETQIGKQEQLQESNIDMEFVPWTDNLELPSEYITKEMKQMDANVSCYSFFF</sequence>